<evidence type="ECO:0000256" key="1">
    <source>
        <dbReference type="ARBA" id="ARBA00022857"/>
    </source>
</evidence>
<dbReference type="PANTHER" id="PTHR47706:SF7">
    <property type="entry name" value="CIPA-LIKE, PUTATIVE (AFU_ORTHOLOGUE AFUA_1G01630)-RELATED"/>
    <property type="match status" value="1"/>
</dbReference>
<evidence type="ECO:0000313" key="5">
    <source>
        <dbReference type="Proteomes" id="UP001148299"/>
    </source>
</evidence>
<feature type="domain" description="NmrA-like" evidence="3">
    <location>
        <begin position="8"/>
        <end position="143"/>
    </location>
</feature>
<dbReference type="Pfam" id="PF05368">
    <property type="entry name" value="NmrA"/>
    <property type="match status" value="1"/>
</dbReference>
<keyword evidence="2" id="KW-0560">Oxidoreductase</keyword>
<reference evidence="4" key="2">
    <citation type="journal article" date="2023" name="IMA Fungus">
        <title>Comparative genomic study of the Penicillium genus elucidates a diverse pangenome and 15 lateral gene transfer events.</title>
        <authorList>
            <person name="Petersen C."/>
            <person name="Sorensen T."/>
            <person name="Nielsen M.R."/>
            <person name="Sondergaard T.E."/>
            <person name="Sorensen J.L."/>
            <person name="Fitzpatrick D.A."/>
            <person name="Frisvad J.C."/>
            <person name="Nielsen K.L."/>
        </authorList>
    </citation>
    <scope>NUCLEOTIDE SEQUENCE</scope>
    <source>
        <strain evidence="4">IBT 35675</strain>
    </source>
</reference>
<dbReference type="EMBL" id="JAPZBR010000002">
    <property type="protein sequence ID" value="KAJ5363301.1"/>
    <property type="molecule type" value="Genomic_DNA"/>
</dbReference>
<dbReference type="SUPFAM" id="SSF51735">
    <property type="entry name" value="NAD(P)-binding Rossmann-fold domains"/>
    <property type="match status" value="1"/>
</dbReference>
<dbReference type="CDD" id="cd05259">
    <property type="entry name" value="PCBER_SDR_a"/>
    <property type="match status" value="1"/>
</dbReference>
<keyword evidence="1" id="KW-0521">NADP</keyword>
<organism evidence="4 5">
    <name type="scientific">Penicillium brevicompactum</name>
    <dbReference type="NCBI Taxonomy" id="5074"/>
    <lineage>
        <taxon>Eukaryota</taxon>
        <taxon>Fungi</taxon>
        <taxon>Dikarya</taxon>
        <taxon>Ascomycota</taxon>
        <taxon>Pezizomycotina</taxon>
        <taxon>Eurotiomycetes</taxon>
        <taxon>Eurotiomycetidae</taxon>
        <taxon>Eurotiales</taxon>
        <taxon>Aspergillaceae</taxon>
        <taxon>Penicillium</taxon>
    </lineage>
</organism>
<keyword evidence="5" id="KW-1185">Reference proteome</keyword>
<evidence type="ECO:0000259" key="3">
    <source>
        <dbReference type="Pfam" id="PF05368"/>
    </source>
</evidence>
<accession>A0A9W9RN53</accession>
<dbReference type="AlphaFoldDB" id="A0A9W9RN53"/>
<dbReference type="Gene3D" id="3.90.25.10">
    <property type="entry name" value="UDP-galactose 4-epimerase, domain 1"/>
    <property type="match status" value="1"/>
</dbReference>
<dbReference type="InterPro" id="IPR036291">
    <property type="entry name" value="NAD(P)-bd_dom_sf"/>
</dbReference>
<evidence type="ECO:0000313" key="4">
    <source>
        <dbReference type="EMBL" id="KAJ5363301.1"/>
    </source>
</evidence>
<dbReference type="GO" id="GO:0016491">
    <property type="term" value="F:oxidoreductase activity"/>
    <property type="evidence" value="ECO:0007669"/>
    <property type="project" value="UniProtKB-KW"/>
</dbReference>
<evidence type="ECO:0000256" key="2">
    <source>
        <dbReference type="ARBA" id="ARBA00023002"/>
    </source>
</evidence>
<dbReference type="InterPro" id="IPR051609">
    <property type="entry name" value="NmrA/Isoflavone_reductase-like"/>
</dbReference>
<comment type="caution">
    <text evidence="4">The sequence shown here is derived from an EMBL/GenBank/DDBJ whole genome shotgun (WGS) entry which is preliminary data.</text>
</comment>
<proteinExistence type="predicted"/>
<dbReference type="InterPro" id="IPR045312">
    <property type="entry name" value="PCBER-like"/>
</dbReference>
<dbReference type="Proteomes" id="UP001148299">
    <property type="component" value="Unassembled WGS sequence"/>
</dbReference>
<dbReference type="PANTHER" id="PTHR47706">
    <property type="entry name" value="NMRA-LIKE FAMILY PROTEIN"/>
    <property type="match status" value="1"/>
</dbReference>
<protein>
    <recommendedName>
        <fullName evidence="3">NmrA-like domain-containing protein</fullName>
    </recommendedName>
</protein>
<gene>
    <name evidence="4" type="ORF">N7541_004145</name>
</gene>
<dbReference type="InterPro" id="IPR008030">
    <property type="entry name" value="NmrA-like"/>
</dbReference>
<dbReference type="Gene3D" id="3.40.50.720">
    <property type="entry name" value="NAD(P)-binding Rossmann-like Domain"/>
    <property type="match status" value="1"/>
</dbReference>
<sequence>MTSNHITKVAIVGAGGNSGIFMTEALLRTGKHTITALVRAGSQNKLPDGVIPKQIDYSRPETLVEALQGQDALVITLSGGTPHEVDLSLVNAAGEAGVPWILPNEWGPDSANKDLIKDIPIFQPKEVIRKAISDLGKSSYISVSTGFWYEWSLAIPQAYGIDLSNKTATFFDEGETKISTSTWPQVGRTVASLLSLPIQAEGACLNSLRNQVVYADSFTVSQRDMLESVFRVTGTMQSDWTISKQSAKERYEGGMKDMQKGDRIGFVESLYTRVFYNDGSGNVESKGTLNALLGLPKEDIDEATERAIERSKTTTWS</sequence>
<name>A0A9W9RN53_PENBR</name>
<reference evidence="4" key="1">
    <citation type="submission" date="2022-12" db="EMBL/GenBank/DDBJ databases">
        <authorList>
            <person name="Petersen C."/>
        </authorList>
    </citation>
    <scope>NUCLEOTIDE SEQUENCE</scope>
    <source>
        <strain evidence="4">IBT 35675</strain>
    </source>
</reference>